<dbReference type="Pfam" id="PF00512">
    <property type="entry name" value="HisKA"/>
    <property type="match status" value="1"/>
</dbReference>
<feature type="domain" description="Histidine kinase" evidence="12">
    <location>
        <begin position="291"/>
        <end position="502"/>
    </location>
</feature>
<dbReference type="Pfam" id="PF00672">
    <property type="entry name" value="HAMP"/>
    <property type="match status" value="1"/>
</dbReference>
<dbReference type="PROSITE" id="PS50885">
    <property type="entry name" value="HAMP"/>
    <property type="match status" value="1"/>
</dbReference>
<dbReference type="InterPro" id="IPR004358">
    <property type="entry name" value="Sig_transdc_His_kin-like_C"/>
</dbReference>
<dbReference type="Gene3D" id="3.30.565.10">
    <property type="entry name" value="Histidine kinase-like ATPase, C-terminal domain"/>
    <property type="match status" value="1"/>
</dbReference>
<dbReference type="Gene3D" id="1.10.287.130">
    <property type="match status" value="1"/>
</dbReference>
<dbReference type="SUPFAM" id="SSF47384">
    <property type="entry name" value="Homodimeric domain of signal transducing histidine kinase"/>
    <property type="match status" value="1"/>
</dbReference>
<organism evidence="14">
    <name type="scientific">freshwater metagenome</name>
    <dbReference type="NCBI Taxonomy" id="449393"/>
    <lineage>
        <taxon>unclassified sequences</taxon>
        <taxon>metagenomes</taxon>
        <taxon>ecological metagenomes</taxon>
    </lineage>
</organism>
<dbReference type="InterPro" id="IPR036097">
    <property type="entry name" value="HisK_dim/P_sf"/>
</dbReference>
<dbReference type="CDD" id="cd00075">
    <property type="entry name" value="HATPase"/>
    <property type="match status" value="1"/>
</dbReference>
<dbReference type="PRINTS" id="PR00344">
    <property type="entry name" value="BCTRLSENSOR"/>
</dbReference>
<sequence length="503" mass="55053">MGVFLPLILTSQRACLARFAGSLPEPGDLYSAANSKLGKYGKVKFPSRLRKLSLRSRVTLLFLATGLLASLLLSAVSYVSARSYLLERRTEIVERQSFNNAQLIRTQLRTRRSQAFELISGIRTEQNGFSVLHLAPEDLYFSQDIRYTQQVFPPELVASTLAGATSRQRFSVDGQPYMAVGVYIAEINAAYFEAFPLTNEQRTLNAIGSALFLGIIIAGALSSLGGVWASRRLMKPLERVSEAASEIADGGLDARLDQEDDPDLSRLVASFNGMADAVQTRIEREARFASDVSHELRSPITALAAAVEVLDARRADLSDRTQQALDVVVSQIRRFDQMVLDLLELSRLDVGITDLNREETDLAPLITRIAGRYGIDDIIIEVAPNSDGLASVDKKRFERIMANLLDNARIHGGGVSRVSIEVGERQATRIAVEDNGPGVTHNERARIFERFARGSAGRSRSGGTGLGLALVAEHARAHNGLAWVEDSPNGGARFVVEFPEVRS</sequence>
<dbReference type="SMART" id="SM00387">
    <property type="entry name" value="HATPase_c"/>
    <property type="match status" value="1"/>
</dbReference>
<keyword evidence="10 11" id="KW-0472">Membrane</keyword>
<dbReference type="SUPFAM" id="SSF158472">
    <property type="entry name" value="HAMP domain-like"/>
    <property type="match status" value="1"/>
</dbReference>
<dbReference type="SMART" id="SM00388">
    <property type="entry name" value="HisKA"/>
    <property type="match status" value="1"/>
</dbReference>
<dbReference type="InterPro" id="IPR003661">
    <property type="entry name" value="HisK_dim/P_dom"/>
</dbReference>
<keyword evidence="5" id="KW-0808">Transferase</keyword>
<name>A0A6J6WZL1_9ZZZZ</name>
<dbReference type="PANTHER" id="PTHR45436:SF5">
    <property type="entry name" value="SENSOR HISTIDINE KINASE TRCS"/>
    <property type="match status" value="1"/>
</dbReference>
<evidence type="ECO:0000256" key="1">
    <source>
        <dbReference type="ARBA" id="ARBA00000085"/>
    </source>
</evidence>
<protein>
    <recommendedName>
        <fullName evidence="3">histidine kinase</fullName>
        <ecNumber evidence="3">2.7.13.3</ecNumber>
    </recommendedName>
</protein>
<evidence type="ECO:0000256" key="7">
    <source>
        <dbReference type="ARBA" id="ARBA00022777"/>
    </source>
</evidence>
<dbReference type="InterPro" id="IPR005467">
    <property type="entry name" value="His_kinase_dom"/>
</dbReference>
<evidence type="ECO:0000256" key="4">
    <source>
        <dbReference type="ARBA" id="ARBA00022553"/>
    </source>
</evidence>
<dbReference type="InterPro" id="IPR003660">
    <property type="entry name" value="HAMP_dom"/>
</dbReference>
<feature type="domain" description="HAMP" evidence="13">
    <location>
        <begin position="231"/>
        <end position="283"/>
    </location>
</feature>
<evidence type="ECO:0000256" key="10">
    <source>
        <dbReference type="ARBA" id="ARBA00023136"/>
    </source>
</evidence>
<evidence type="ECO:0000256" key="9">
    <source>
        <dbReference type="ARBA" id="ARBA00023012"/>
    </source>
</evidence>
<dbReference type="InterPro" id="IPR050428">
    <property type="entry name" value="TCS_sensor_his_kinase"/>
</dbReference>
<reference evidence="14" key="1">
    <citation type="submission" date="2020-05" db="EMBL/GenBank/DDBJ databases">
        <authorList>
            <person name="Chiriac C."/>
            <person name="Salcher M."/>
            <person name="Ghai R."/>
            <person name="Kavagutti S V."/>
        </authorList>
    </citation>
    <scope>NUCLEOTIDE SEQUENCE</scope>
</reference>
<dbReference type="EMBL" id="CAEZZV010000199">
    <property type="protein sequence ID" value="CAB4788534.1"/>
    <property type="molecule type" value="Genomic_DNA"/>
</dbReference>
<dbReference type="Gene3D" id="6.10.340.10">
    <property type="match status" value="1"/>
</dbReference>
<evidence type="ECO:0000256" key="2">
    <source>
        <dbReference type="ARBA" id="ARBA00004370"/>
    </source>
</evidence>
<dbReference type="CDD" id="cd00082">
    <property type="entry name" value="HisKA"/>
    <property type="match status" value="1"/>
</dbReference>
<dbReference type="InterPro" id="IPR036890">
    <property type="entry name" value="HATPase_C_sf"/>
</dbReference>
<keyword evidence="6 11" id="KW-0812">Transmembrane</keyword>
<dbReference type="InterPro" id="IPR003594">
    <property type="entry name" value="HATPase_dom"/>
</dbReference>
<evidence type="ECO:0000259" key="12">
    <source>
        <dbReference type="PROSITE" id="PS50109"/>
    </source>
</evidence>
<keyword evidence="8 11" id="KW-1133">Transmembrane helix</keyword>
<proteinExistence type="predicted"/>
<evidence type="ECO:0000256" key="11">
    <source>
        <dbReference type="SAM" id="Phobius"/>
    </source>
</evidence>
<dbReference type="AlphaFoldDB" id="A0A6J6WZL1"/>
<evidence type="ECO:0000256" key="8">
    <source>
        <dbReference type="ARBA" id="ARBA00022989"/>
    </source>
</evidence>
<keyword evidence="4" id="KW-0597">Phosphoprotein</keyword>
<dbReference type="PANTHER" id="PTHR45436">
    <property type="entry name" value="SENSOR HISTIDINE KINASE YKOH"/>
    <property type="match status" value="1"/>
</dbReference>
<dbReference type="EC" id="2.7.13.3" evidence="3"/>
<dbReference type="GO" id="GO:0000155">
    <property type="term" value="F:phosphorelay sensor kinase activity"/>
    <property type="evidence" value="ECO:0007669"/>
    <property type="project" value="InterPro"/>
</dbReference>
<evidence type="ECO:0000256" key="5">
    <source>
        <dbReference type="ARBA" id="ARBA00022679"/>
    </source>
</evidence>
<feature type="transmembrane region" description="Helical" evidence="11">
    <location>
        <begin position="206"/>
        <end position="229"/>
    </location>
</feature>
<evidence type="ECO:0000256" key="3">
    <source>
        <dbReference type="ARBA" id="ARBA00012438"/>
    </source>
</evidence>
<dbReference type="CDD" id="cd06225">
    <property type="entry name" value="HAMP"/>
    <property type="match status" value="1"/>
</dbReference>
<evidence type="ECO:0000256" key="6">
    <source>
        <dbReference type="ARBA" id="ARBA00022692"/>
    </source>
</evidence>
<evidence type="ECO:0000313" key="14">
    <source>
        <dbReference type="EMBL" id="CAB4788534.1"/>
    </source>
</evidence>
<gene>
    <name evidence="14" type="ORF">UFOPK2921_01288</name>
</gene>
<dbReference type="SMART" id="SM00304">
    <property type="entry name" value="HAMP"/>
    <property type="match status" value="1"/>
</dbReference>
<comment type="subcellular location">
    <subcellularLocation>
        <location evidence="2">Membrane</location>
    </subcellularLocation>
</comment>
<dbReference type="Pfam" id="PF02518">
    <property type="entry name" value="HATPase_c"/>
    <property type="match status" value="1"/>
</dbReference>
<dbReference type="SUPFAM" id="SSF55874">
    <property type="entry name" value="ATPase domain of HSP90 chaperone/DNA topoisomerase II/histidine kinase"/>
    <property type="match status" value="1"/>
</dbReference>
<dbReference type="PROSITE" id="PS50109">
    <property type="entry name" value="HIS_KIN"/>
    <property type="match status" value="1"/>
</dbReference>
<dbReference type="GO" id="GO:0005886">
    <property type="term" value="C:plasma membrane"/>
    <property type="evidence" value="ECO:0007669"/>
    <property type="project" value="TreeGrafter"/>
</dbReference>
<evidence type="ECO:0000259" key="13">
    <source>
        <dbReference type="PROSITE" id="PS50885"/>
    </source>
</evidence>
<keyword evidence="7" id="KW-0418">Kinase</keyword>
<feature type="transmembrane region" description="Helical" evidence="11">
    <location>
        <begin position="58"/>
        <end position="79"/>
    </location>
</feature>
<comment type="catalytic activity">
    <reaction evidence="1">
        <text>ATP + protein L-histidine = ADP + protein N-phospho-L-histidine.</text>
        <dbReference type="EC" id="2.7.13.3"/>
    </reaction>
</comment>
<accession>A0A6J6WZL1</accession>
<keyword evidence="9" id="KW-0902">Two-component regulatory system</keyword>